<keyword evidence="11" id="KW-0325">Glycoprotein</keyword>
<dbReference type="InterPro" id="IPR013517">
    <property type="entry name" value="FG-GAP"/>
</dbReference>
<feature type="chain" id="PRO_5036530342" evidence="12">
    <location>
        <begin position="19"/>
        <end position="1078"/>
    </location>
</feature>
<evidence type="ECO:0000259" key="14">
    <source>
        <dbReference type="Pfam" id="PF20805"/>
    </source>
</evidence>
<feature type="region of interest" description="Disordered" evidence="13">
    <location>
        <begin position="948"/>
        <end position="1078"/>
    </location>
</feature>
<feature type="signal peptide" evidence="12">
    <location>
        <begin position="1"/>
        <end position="18"/>
    </location>
</feature>
<proteinExistence type="inferred from homology"/>
<dbReference type="Gene3D" id="1.20.5.930">
    <property type="entry name" value="Bicelle-embedded integrin alpha(iib) transmembrane segment"/>
    <property type="match status" value="1"/>
</dbReference>
<dbReference type="GO" id="GO:0008305">
    <property type="term" value="C:integrin complex"/>
    <property type="evidence" value="ECO:0007669"/>
    <property type="project" value="InterPro"/>
</dbReference>
<keyword evidence="8 12" id="KW-0401">Integrin</keyword>
<comment type="subcellular location">
    <subcellularLocation>
        <location evidence="1 12">Membrane</location>
        <topology evidence="1 12">Single-pass type I membrane protein</topology>
    </subcellularLocation>
</comment>
<sequence length="1078" mass="117793">MERQKICLLFLSLSYVSGFNIGLKGVAVSKGASDSMHGYSLDFATKDNKVWLLVGSPKATDPDVAQKTGTVSYCGTSLNCQHIAVTRLAGITGIPEDRTDMWLGASVDVGNAVAFCGPRWRRNISDDVTTMNGLCYEVPFGFLDGDVFLKPVIAPGFYNSLSNEQFTSPDAARFNQTIKYGLSSSGMAVKYFGGEVLITDTSFVLKERLSGVEPGSYFGSVLCVVPASASGFNTDILLVGAPSFSNMQTYANNYYTNEEQGRVYVYQKSGNDASLQVIQTLEGSKSKAARFGFAMANLNDINKDGYNDVVIGAPFEDNDQGAVYVYMGYKRGFYLTQKFFASQVDFTPKVPIKTFGSAFTQHPADFNADSHADLAVGAYESSSVFVFITNPPITMTVVTKTNLPNGGSQIIPVNTTKFTINVCFDYDGENIPSDVVAVYDVTVDTAFLASSGSSQLRLCFNNSEGQCVSKVKDSFKVFKAPPEPLCSGASLEVVVKDNWESMRGLFEPVVFDVEFKVNKSDNTQCIKGCPVVNTFDPANENPFAKARKYSYELARAGCGSDNICQSDLSLTVSASNDIVTGSNANLDIDVTVVTTGEPSYNTEIMFTFHPNMTYSSYVNTRGNMVSSVSCSPVNGTVKCSTEKQTFLQGETIKFKLTLDARRVAPEIDSFELKVEVKTGSKDVNVANNVYTKSIGVLTKVINNFYMVATPEVYITKPVEKDKPTIDVVHNVQMVNTGPSNLLKPLTFTFAYPQSQQVTPTKMNCLSDGICSMATCSVGTFMYQSFISIDISYAVDANLYNVINVMTRMLPSTPVEEEVPVWAYIVPIIIAIIILAVVIVILWKKGFFIRKYKVQMEEKKVESGAKSKDKEDFDDIEKANDIPEIVIEKESDKSPPMSTFSNTPPPSEKEQLKESIEDEYENSEFKTKGEPDWGGLDDLLHDLDVKAGRDLGSGPVVAPPKVKPTGMDYAEVDEEGNEESKLLPNESVAPPVKATAAPGGFDYDDIEDTDEATKLMPKEEDQDSPSKKTAEKDDIPDYAQVDKSRKTSAKEPLLSSESSAADDIPDYAVVNKDKKKNDS</sequence>
<dbReference type="PANTHER" id="PTHR23220">
    <property type="entry name" value="INTEGRIN ALPHA"/>
    <property type="match status" value="1"/>
</dbReference>
<evidence type="ECO:0000256" key="12">
    <source>
        <dbReference type="RuleBase" id="RU003762"/>
    </source>
</evidence>
<organism evidence="15">
    <name type="scientific">Magallana gigas</name>
    <name type="common">Pacific oyster</name>
    <name type="synonym">Crassostrea gigas</name>
    <dbReference type="NCBI Taxonomy" id="29159"/>
    <lineage>
        <taxon>Eukaryota</taxon>
        <taxon>Metazoa</taxon>
        <taxon>Spiralia</taxon>
        <taxon>Lophotrochozoa</taxon>
        <taxon>Mollusca</taxon>
        <taxon>Bivalvia</taxon>
        <taxon>Autobranchia</taxon>
        <taxon>Pteriomorphia</taxon>
        <taxon>Ostreida</taxon>
        <taxon>Ostreoidea</taxon>
        <taxon>Ostreidae</taxon>
        <taxon>Magallana</taxon>
    </lineage>
</organism>
<evidence type="ECO:0000256" key="4">
    <source>
        <dbReference type="ARBA" id="ARBA00022729"/>
    </source>
</evidence>
<evidence type="ECO:0000256" key="10">
    <source>
        <dbReference type="ARBA" id="ARBA00023170"/>
    </source>
</evidence>
<evidence type="ECO:0000256" key="3">
    <source>
        <dbReference type="ARBA" id="ARBA00022692"/>
    </source>
</evidence>
<dbReference type="GO" id="GO:0005178">
    <property type="term" value="F:integrin binding"/>
    <property type="evidence" value="ECO:0007669"/>
    <property type="project" value="TreeGrafter"/>
</dbReference>
<keyword evidence="10 12" id="KW-0675">Receptor</keyword>
<keyword evidence="7 12" id="KW-1133">Transmembrane helix</keyword>
<gene>
    <name evidence="15" type="ORF">CGI_10023513</name>
</gene>
<evidence type="ECO:0000256" key="13">
    <source>
        <dbReference type="SAM" id="MobiDB-lite"/>
    </source>
</evidence>
<dbReference type="InterPro" id="IPR028994">
    <property type="entry name" value="Integrin_alpha_N"/>
</dbReference>
<feature type="compositionally biased region" description="Basic and acidic residues" evidence="13">
    <location>
        <begin position="883"/>
        <end position="892"/>
    </location>
</feature>
<dbReference type="PRINTS" id="PR01185">
    <property type="entry name" value="INTEGRINA"/>
</dbReference>
<dbReference type="SUPFAM" id="SSF69179">
    <property type="entry name" value="Integrin domains"/>
    <property type="match status" value="2"/>
</dbReference>
<dbReference type="SUPFAM" id="SSF69318">
    <property type="entry name" value="Integrin alpha N-terminal domain"/>
    <property type="match status" value="1"/>
</dbReference>
<dbReference type="InterPro" id="IPR032695">
    <property type="entry name" value="Integrin_dom_sf"/>
</dbReference>
<feature type="region of interest" description="Disordered" evidence="13">
    <location>
        <begin position="883"/>
        <end position="934"/>
    </location>
</feature>
<evidence type="ECO:0000256" key="1">
    <source>
        <dbReference type="ARBA" id="ARBA00004479"/>
    </source>
</evidence>
<dbReference type="InterPro" id="IPR018184">
    <property type="entry name" value="Integrin_alpha_C_CS"/>
</dbReference>
<evidence type="ECO:0000256" key="2">
    <source>
        <dbReference type="ARBA" id="ARBA00008054"/>
    </source>
</evidence>
<dbReference type="GO" id="GO:0007160">
    <property type="term" value="P:cell-matrix adhesion"/>
    <property type="evidence" value="ECO:0007669"/>
    <property type="project" value="TreeGrafter"/>
</dbReference>
<evidence type="ECO:0000313" key="15">
    <source>
        <dbReference type="EMBL" id="EKC28745.1"/>
    </source>
</evidence>
<keyword evidence="6 12" id="KW-0130">Cell adhesion</keyword>
<evidence type="ECO:0000256" key="6">
    <source>
        <dbReference type="ARBA" id="ARBA00022889"/>
    </source>
</evidence>
<keyword evidence="4 12" id="KW-0732">Signal</keyword>
<evidence type="ECO:0000256" key="11">
    <source>
        <dbReference type="ARBA" id="ARBA00023180"/>
    </source>
</evidence>
<feature type="compositionally biased region" description="Basic and acidic residues" evidence="13">
    <location>
        <begin position="1010"/>
        <end position="1048"/>
    </location>
</feature>
<dbReference type="InterPro" id="IPR048285">
    <property type="entry name" value="Integrin_alpha_Ig-like_2"/>
</dbReference>
<keyword evidence="9 12" id="KW-0472">Membrane</keyword>
<dbReference type="HOGENOM" id="CLU_286561_0_0_1"/>
<dbReference type="Pfam" id="PF20805">
    <property type="entry name" value="Integrin_A_Ig_2"/>
    <property type="match status" value="1"/>
</dbReference>
<keyword evidence="5" id="KW-0677">Repeat</keyword>
<feature type="transmembrane region" description="Helical" evidence="12">
    <location>
        <begin position="820"/>
        <end position="842"/>
    </location>
</feature>
<evidence type="ECO:0000256" key="5">
    <source>
        <dbReference type="ARBA" id="ARBA00022737"/>
    </source>
</evidence>
<dbReference type="Gene3D" id="2.60.40.1510">
    <property type="entry name" value="ntegrin, alpha v. Chain A, domain 3"/>
    <property type="match status" value="1"/>
</dbReference>
<dbReference type="GO" id="GO:0098609">
    <property type="term" value="P:cell-cell adhesion"/>
    <property type="evidence" value="ECO:0007669"/>
    <property type="project" value="TreeGrafter"/>
</dbReference>
<dbReference type="PROSITE" id="PS51470">
    <property type="entry name" value="FG_GAP"/>
    <property type="match status" value="2"/>
</dbReference>
<name>K1QIL4_MAGGI</name>
<protein>
    <submittedName>
        <fullName evidence="15">Integrin alpha-4</fullName>
    </submittedName>
</protein>
<dbReference type="Gene3D" id="2.130.10.130">
    <property type="entry name" value="Integrin alpha, N-terminal"/>
    <property type="match status" value="2"/>
</dbReference>
<dbReference type="GO" id="GO:0007229">
    <property type="term" value="P:integrin-mediated signaling pathway"/>
    <property type="evidence" value="ECO:0007669"/>
    <property type="project" value="UniProtKB-KW"/>
</dbReference>
<keyword evidence="3 12" id="KW-0812">Transmembrane</keyword>
<dbReference type="InParanoid" id="K1QIL4"/>
<dbReference type="Gene3D" id="2.60.40.1460">
    <property type="entry name" value="Integrin domains. Chain A, domain 2"/>
    <property type="match status" value="1"/>
</dbReference>
<accession>K1QIL4</accession>
<evidence type="ECO:0000256" key="9">
    <source>
        <dbReference type="ARBA" id="ARBA00023136"/>
    </source>
</evidence>
<reference evidence="15" key="1">
    <citation type="journal article" date="2012" name="Nature">
        <title>The oyster genome reveals stress adaptation and complexity of shell formation.</title>
        <authorList>
            <person name="Zhang G."/>
            <person name="Fang X."/>
            <person name="Guo X."/>
            <person name="Li L."/>
            <person name="Luo R."/>
            <person name="Xu F."/>
            <person name="Yang P."/>
            <person name="Zhang L."/>
            <person name="Wang X."/>
            <person name="Qi H."/>
            <person name="Xiong Z."/>
            <person name="Que H."/>
            <person name="Xie Y."/>
            <person name="Holland P.W."/>
            <person name="Paps J."/>
            <person name="Zhu Y."/>
            <person name="Wu F."/>
            <person name="Chen Y."/>
            <person name="Wang J."/>
            <person name="Peng C."/>
            <person name="Meng J."/>
            <person name="Yang L."/>
            <person name="Liu J."/>
            <person name="Wen B."/>
            <person name="Zhang N."/>
            <person name="Huang Z."/>
            <person name="Zhu Q."/>
            <person name="Feng Y."/>
            <person name="Mount A."/>
            <person name="Hedgecock D."/>
            <person name="Xu Z."/>
            <person name="Liu Y."/>
            <person name="Domazet-Loso T."/>
            <person name="Du Y."/>
            <person name="Sun X."/>
            <person name="Zhang S."/>
            <person name="Liu B."/>
            <person name="Cheng P."/>
            <person name="Jiang X."/>
            <person name="Li J."/>
            <person name="Fan D."/>
            <person name="Wang W."/>
            <person name="Fu W."/>
            <person name="Wang T."/>
            <person name="Wang B."/>
            <person name="Zhang J."/>
            <person name="Peng Z."/>
            <person name="Li Y."/>
            <person name="Li N."/>
            <person name="Wang J."/>
            <person name="Chen M."/>
            <person name="He Y."/>
            <person name="Tan F."/>
            <person name="Song X."/>
            <person name="Zheng Q."/>
            <person name="Huang R."/>
            <person name="Yang H."/>
            <person name="Du X."/>
            <person name="Chen L."/>
            <person name="Yang M."/>
            <person name="Gaffney P.M."/>
            <person name="Wang S."/>
            <person name="Luo L."/>
            <person name="She Z."/>
            <person name="Ming Y."/>
            <person name="Huang W."/>
            <person name="Zhang S."/>
            <person name="Huang B."/>
            <person name="Zhang Y."/>
            <person name="Qu T."/>
            <person name="Ni P."/>
            <person name="Miao G."/>
            <person name="Wang J."/>
            <person name="Wang Q."/>
            <person name="Steinberg C.E."/>
            <person name="Wang H."/>
            <person name="Li N."/>
            <person name="Qian L."/>
            <person name="Zhang G."/>
            <person name="Li Y."/>
            <person name="Yang H."/>
            <person name="Liu X."/>
            <person name="Wang J."/>
            <person name="Yin Y."/>
            <person name="Wang J."/>
        </authorList>
    </citation>
    <scope>NUCLEOTIDE SEQUENCE [LARGE SCALE GENOMIC DNA]</scope>
    <source>
        <strain evidence="15">05x7-T-G4-1.051#20</strain>
    </source>
</reference>
<dbReference type="SMART" id="SM00191">
    <property type="entry name" value="Int_alpha"/>
    <property type="match status" value="4"/>
</dbReference>
<evidence type="ECO:0000256" key="8">
    <source>
        <dbReference type="ARBA" id="ARBA00023037"/>
    </source>
</evidence>
<dbReference type="InterPro" id="IPR000413">
    <property type="entry name" value="Integrin_alpha"/>
</dbReference>
<dbReference type="PROSITE" id="PS00242">
    <property type="entry name" value="INTEGRIN_ALPHA"/>
    <property type="match status" value="1"/>
</dbReference>
<dbReference type="PANTHER" id="PTHR23220:SF122">
    <property type="entry name" value="INTEGRIN ALPHA-PS1"/>
    <property type="match status" value="1"/>
</dbReference>
<dbReference type="InterPro" id="IPR013519">
    <property type="entry name" value="Int_alpha_beta-p"/>
</dbReference>
<dbReference type="AlphaFoldDB" id="K1QIL4"/>
<feature type="domain" description="Integrin alpha second immunoglobulin-like" evidence="14">
    <location>
        <begin position="558"/>
        <end position="689"/>
    </location>
</feature>
<evidence type="ECO:0000256" key="7">
    <source>
        <dbReference type="ARBA" id="ARBA00022989"/>
    </source>
</evidence>
<dbReference type="GO" id="GO:0009897">
    <property type="term" value="C:external side of plasma membrane"/>
    <property type="evidence" value="ECO:0007669"/>
    <property type="project" value="TreeGrafter"/>
</dbReference>
<dbReference type="Pfam" id="PF01839">
    <property type="entry name" value="FG-GAP"/>
    <property type="match status" value="1"/>
</dbReference>
<comment type="similarity">
    <text evidence="2 12">Belongs to the integrin alpha chain family.</text>
</comment>
<dbReference type="EMBL" id="JH818915">
    <property type="protein sequence ID" value="EKC28745.1"/>
    <property type="molecule type" value="Genomic_DNA"/>
</dbReference>
<dbReference type="GO" id="GO:0033627">
    <property type="term" value="P:cell adhesion mediated by integrin"/>
    <property type="evidence" value="ECO:0007669"/>
    <property type="project" value="TreeGrafter"/>
</dbReference>